<dbReference type="InterPro" id="IPR018247">
    <property type="entry name" value="EF_Hand_1_Ca_BS"/>
</dbReference>
<dbReference type="InterPro" id="IPR011992">
    <property type="entry name" value="EF-hand-dom_pair"/>
</dbReference>
<evidence type="ECO:0000313" key="7">
    <source>
        <dbReference type="Proteomes" id="UP001515480"/>
    </source>
</evidence>
<dbReference type="Gene3D" id="1.10.238.10">
    <property type="entry name" value="EF-hand"/>
    <property type="match status" value="1"/>
</dbReference>
<dbReference type="SUPFAM" id="SSF47473">
    <property type="entry name" value="EF-hand"/>
    <property type="match status" value="1"/>
</dbReference>
<dbReference type="GO" id="GO:0016491">
    <property type="term" value="F:oxidoreductase activity"/>
    <property type="evidence" value="ECO:0007669"/>
    <property type="project" value="UniProtKB-KW"/>
</dbReference>
<dbReference type="SUPFAM" id="SSF51197">
    <property type="entry name" value="Clavaminate synthase-like"/>
    <property type="match status" value="1"/>
</dbReference>
<dbReference type="InterPro" id="IPR002048">
    <property type="entry name" value="EF_hand_dom"/>
</dbReference>
<feature type="compositionally biased region" description="Pro residues" evidence="3">
    <location>
        <begin position="263"/>
        <end position="277"/>
    </location>
</feature>
<dbReference type="GO" id="GO:0005509">
    <property type="term" value="F:calcium ion binding"/>
    <property type="evidence" value="ECO:0007669"/>
    <property type="project" value="InterPro"/>
</dbReference>
<dbReference type="PROSITE" id="PS00018">
    <property type="entry name" value="EF_HAND_1"/>
    <property type="match status" value="2"/>
</dbReference>
<keyword evidence="2" id="KW-0560">Oxidoreductase</keyword>
<accession>A0AB34IX10</accession>
<dbReference type="InterPro" id="IPR005123">
    <property type="entry name" value="Oxoglu/Fe-dep_dioxygenase_dom"/>
</dbReference>
<dbReference type="Gene3D" id="2.60.120.330">
    <property type="entry name" value="B-lactam Antibiotic, Isopenicillin N Synthase, Chain"/>
    <property type="match status" value="1"/>
</dbReference>
<dbReference type="PROSITE" id="PS50222">
    <property type="entry name" value="EF_HAND_2"/>
    <property type="match status" value="2"/>
</dbReference>
<evidence type="ECO:0000256" key="2">
    <source>
        <dbReference type="RuleBase" id="RU003682"/>
    </source>
</evidence>
<dbReference type="InterPro" id="IPR027443">
    <property type="entry name" value="IPNS-like_sf"/>
</dbReference>
<dbReference type="EMBL" id="JBGBPQ010000016">
    <property type="protein sequence ID" value="KAL1508601.1"/>
    <property type="molecule type" value="Genomic_DNA"/>
</dbReference>
<evidence type="ECO:0000256" key="3">
    <source>
        <dbReference type="SAM" id="MobiDB-lite"/>
    </source>
</evidence>
<keyword evidence="7" id="KW-1185">Reference proteome</keyword>
<evidence type="ECO:0000259" key="4">
    <source>
        <dbReference type="PROSITE" id="PS50222"/>
    </source>
</evidence>
<dbReference type="AlphaFoldDB" id="A0AB34IX10"/>
<sequence length="485" mass="51879">MADAPLDSLAKDFAPRAAHALRSDGLVRVRLAPPAHPAPLLLSAASFFGAADARRLSAVAPPARAAADERCGYVREAGREFFELHPRALAPPAPRHPAAAALLREAAAAAGAWGALCEAVVEALARESEGLADYRLLSITSLSAIFFTTTSLSEASPSFSASMLRVHQYTADATYPPHCDLGLLTLAPRGSVPGLLVQPLPQGPWLPVEEWMAADEALLFAGSTLAEVCGIPALPHRVARQGQTRLSAPFFLRASPHVKLPRPTDPSPSPHDPPPPLSAADFVARKIDERRAMNEAIVLPTVALPSASVASPPLAAGEVAEATALGLPVCTPCAPAPARRRMPARAGHLFFRLDADGDGRVTAAELREGLLQEFGPSLPTHAAEAIGPLFEAYSIGDFMFAEQYVDQRQFNIIFAEILFARFDSDNDGYLNHDEVQEALKFLVRPPKDGSPKPDIHFACPPGAYTSSGELRLARDWFAMLYRNME</sequence>
<dbReference type="Proteomes" id="UP001515480">
    <property type="component" value="Unassembled WGS sequence"/>
</dbReference>
<comment type="caution">
    <text evidence="6">The sequence shown here is derived from an EMBL/GenBank/DDBJ whole genome shotgun (WGS) entry which is preliminary data.</text>
</comment>
<evidence type="ECO:0000256" key="1">
    <source>
        <dbReference type="ARBA" id="ARBA00022837"/>
    </source>
</evidence>
<evidence type="ECO:0000259" key="5">
    <source>
        <dbReference type="PROSITE" id="PS51471"/>
    </source>
</evidence>
<keyword evidence="2" id="KW-0479">Metal-binding</keyword>
<keyword evidence="1" id="KW-0106">Calcium</keyword>
<comment type="similarity">
    <text evidence="2">Belongs to the iron/ascorbate-dependent oxidoreductase family.</text>
</comment>
<feature type="region of interest" description="Disordered" evidence="3">
    <location>
        <begin position="257"/>
        <end position="278"/>
    </location>
</feature>
<dbReference type="PROSITE" id="PS51471">
    <property type="entry name" value="FE2OG_OXY"/>
    <property type="match status" value="1"/>
</dbReference>
<gene>
    <name evidence="6" type="ORF">AB1Y20_004698</name>
</gene>
<protein>
    <recommendedName>
        <fullName evidence="8">Calmodulin</fullName>
    </recommendedName>
</protein>
<dbReference type="Pfam" id="PF13202">
    <property type="entry name" value="EF-hand_5"/>
    <property type="match status" value="2"/>
</dbReference>
<keyword evidence="2" id="KW-0408">Iron</keyword>
<feature type="domain" description="EF-hand" evidence="4">
    <location>
        <begin position="410"/>
        <end position="445"/>
    </location>
</feature>
<organism evidence="6 7">
    <name type="scientific">Prymnesium parvum</name>
    <name type="common">Toxic golden alga</name>
    <dbReference type="NCBI Taxonomy" id="97485"/>
    <lineage>
        <taxon>Eukaryota</taxon>
        <taxon>Haptista</taxon>
        <taxon>Haptophyta</taxon>
        <taxon>Prymnesiophyceae</taxon>
        <taxon>Prymnesiales</taxon>
        <taxon>Prymnesiaceae</taxon>
        <taxon>Prymnesium</taxon>
    </lineage>
</organism>
<reference evidence="6 7" key="1">
    <citation type="journal article" date="2024" name="Science">
        <title>Giant polyketide synthase enzymes in the biosynthesis of giant marine polyether toxins.</title>
        <authorList>
            <person name="Fallon T.R."/>
            <person name="Shende V.V."/>
            <person name="Wierzbicki I.H."/>
            <person name="Pendleton A.L."/>
            <person name="Watervoot N.F."/>
            <person name="Auber R.P."/>
            <person name="Gonzalez D.J."/>
            <person name="Wisecaver J.H."/>
            <person name="Moore B.S."/>
        </authorList>
    </citation>
    <scope>NUCLEOTIDE SEQUENCE [LARGE SCALE GENOMIC DNA]</scope>
    <source>
        <strain evidence="6 7">12B1</strain>
    </source>
</reference>
<feature type="domain" description="EF-hand" evidence="4">
    <location>
        <begin position="341"/>
        <end position="376"/>
    </location>
</feature>
<feature type="domain" description="Fe2OG dioxygenase" evidence="5">
    <location>
        <begin position="159"/>
        <end position="254"/>
    </location>
</feature>
<proteinExistence type="inferred from homology"/>
<evidence type="ECO:0000313" key="6">
    <source>
        <dbReference type="EMBL" id="KAL1508601.1"/>
    </source>
</evidence>
<evidence type="ECO:0008006" key="8">
    <source>
        <dbReference type="Google" id="ProtNLM"/>
    </source>
</evidence>
<name>A0AB34IX10_PRYPA</name>